<evidence type="ECO:0000313" key="2">
    <source>
        <dbReference type="EMBL" id="SVA37133.1"/>
    </source>
</evidence>
<feature type="region of interest" description="Disordered" evidence="1">
    <location>
        <begin position="110"/>
        <end position="151"/>
    </location>
</feature>
<proteinExistence type="predicted"/>
<evidence type="ECO:0000256" key="1">
    <source>
        <dbReference type="SAM" id="MobiDB-lite"/>
    </source>
</evidence>
<dbReference type="EMBL" id="UINC01008242">
    <property type="protein sequence ID" value="SVA37133.1"/>
    <property type="molecule type" value="Genomic_DNA"/>
</dbReference>
<feature type="compositionally biased region" description="Basic and acidic residues" evidence="1">
    <location>
        <begin position="113"/>
        <end position="139"/>
    </location>
</feature>
<dbReference type="AlphaFoldDB" id="A0A381VCM7"/>
<reference evidence="2" key="1">
    <citation type="submission" date="2018-05" db="EMBL/GenBank/DDBJ databases">
        <authorList>
            <person name="Lanie J.A."/>
            <person name="Ng W.-L."/>
            <person name="Kazmierczak K.M."/>
            <person name="Andrzejewski T.M."/>
            <person name="Davidsen T.M."/>
            <person name="Wayne K.J."/>
            <person name="Tettelin H."/>
            <person name="Glass J.I."/>
            <person name="Rusch D."/>
            <person name="Podicherti R."/>
            <person name="Tsui H.-C.T."/>
            <person name="Winkler M.E."/>
        </authorList>
    </citation>
    <scope>NUCLEOTIDE SEQUENCE</scope>
</reference>
<accession>A0A381VCM7</accession>
<sequence length="151" mass="18804">MSYYNEWNNQDDWNNEQNRHHEMEQQLKEEEYFDECWDLHEGLRDHIYDNCIPILQNCRFEHFYQLCQHGERYIVHLENKEKKAEQKRLKYFENINKPIKPISPKWVVLGKKNKNENKKKNKTEKPESPKKIDKIKNPMEKYNWTKHNKKK</sequence>
<protein>
    <submittedName>
        <fullName evidence="2">Uncharacterized protein</fullName>
    </submittedName>
</protein>
<organism evidence="2">
    <name type="scientific">marine metagenome</name>
    <dbReference type="NCBI Taxonomy" id="408172"/>
    <lineage>
        <taxon>unclassified sequences</taxon>
        <taxon>metagenomes</taxon>
        <taxon>ecological metagenomes</taxon>
    </lineage>
</organism>
<gene>
    <name evidence="2" type="ORF">METZ01_LOCUS89987</name>
</gene>
<name>A0A381VCM7_9ZZZZ</name>